<protein>
    <submittedName>
        <fullName evidence="2">Transcriptional regulator, HTH_XRE superfamily</fullName>
    </submittedName>
</protein>
<dbReference type="Proteomes" id="UP000008514">
    <property type="component" value="Chromosome"/>
</dbReference>
<dbReference type="HOGENOM" id="CLU_161891_0_0_10"/>
<dbReference type="GO" id="GO:0003677">
    <property type="term" value="F:DNA binding"/>
    <property type="evidence" value="ECO:0007669"/>
    <property type="project" value="InterPro"/>
</dbReference>
<dbReference type="REBASE" id="55920">
    <property type="entry name" value="C.PtoBORF2980P"/>
</dbReference>
<evidence type="ECO:0000313" key="2">
    <source>
        <dbReference type="EMBL" id="AFU69673.1"/>
    </source>
</evidence>
<dbReference type="Gene3D" id="1.10.260.40">
    <property type="entry name" value="lambda repressor-like DNA-binding domains"/>
    <property type="match status" value="1"/>
</dbReference>
<dbReference type="SMART" id="SM00530">
    <property type="entry name" value="HTH_XRE"/>
    <property type="match status" value="1"/>
</dbReference>
<accession>K4IIM8</accession>
<dbReference type="EMBL" id="CP003879">
    <property type="protein sequence ID" value="AFU69673.1"/>
    <property type="molecule type" value="Genomic_DNA"/>
</dbReference>
<gene>
    <name evidence="2" type="ordered locus">P700755_002981</name>
</gene>
<reference evidence="2" key="1">
    <citation type="submission" date="2006-03" db="EMBL/GenBank/DDBJ databases">
        <authorList>
            <person name="Bowman J."/>
            <person name="Ferriera S."/>
            <person name="Johnson J."/>
            <person name="Kravitz S."/>
            <person name="Halpern A."/>
            <person name="Remington K."/>
            <person name="Beeson K."/>
            <person name="Tran B."/>
            <person name="Rogers Y.-H."/>
            <person name="Friedman R."/>
            <person name="Venter J.C."/>
        </authorList>
    </citation>
    <scope>NUCLEOTIDE SEQUENCE [LARGE SCALE GENOMIC DNA]</scope>
    <source>
        <strain evidence="2">ATCC 700755</strain>
    </source>
</reference>
<dbReference type="eggNOG" id="COG1813">
    <property type="taxonomic scope" value="Bacteria"/>
</dbReference>
<organism evidence="2 3">
    <name type="scientific">Psychroflexus torquis (strain ATCC 700755 / CIP 106069 / ACAM 623)</name>
    <dbReference type="NCBI Taxonomy" id="313595"/>
    <lineage>
        <taxon>Bacteria</taxon>
        <taxon>Pseudomonadati</taxon>
        <taxon>Bacteroidota</taxon>
        <taxon>Flavobacteriia</taxon>
        <taxon>Flavobacteriales</taxon>
        <taxon>Flavobacteriaceae</taxon>
        <taxon>Psychroflexus</taxon>
    </lineage>
</organism>
<evidence type="ECO:0000259" key="1">
    <source>
        <dbReference type="PROSITE" id="PS50943"/>
    </source>
</evidence>
<name>K4IIM8_PSYTT</name>
<dbReference type="InterPro" id="IPR010982">
    <property type="entry name" value="Lambda_DNA-bd_dom_sf"/>
</dbReference>
<dbReference type="CDD" id="cd00093">
    <property type="entry name" value="HTH_XRE"/>
    <property type="match status" value="1"/>
</dbReference>
<sequence>MKSFGELIRTKREEQKMLLRHLSASLDMDMALLSKIERGDRFARIEQVEKIAEVLKIDLQELKSIWLADKIFDMANKEETGLEILDLAIKKVNKTIKNK</sequence>
<dbReference type="SUPFAM" id="SSF47413">
    <property type="entry name" value="lambda repressor-like DNA-binding domains"/>
    <property type="match status" value="1"/>
</dbReference>
<feature type="domain" description="HTH cro/C1-type" evidence="1">
    <location>
        <begin position="8"/>
        <end position="62"/>
    </location>
</feature>
<proteinExistence type="predicted"/>
<dbReference type="OrthoDB" id="4762426at2"/>
<reference evidence="2" key="2">
    <citation type="submission" date="2012-09" db="EMBL/GenBank/DDBJ databases">
        <title>The complete sequence of Psychroflexus torquis an extreme psychrophile from sea-ice that is stimulated by light.</title>
        <authorList>
            <person name="Feng S."/>
            <person name="Powell S.M."/>
            <person name="Bowman J.P."/>
        </authorList>
    </citation>
    <scope>NUCLEOTIDE SEQUENCE [LARGE SCALE GENOMIC DNA]</scope>
    <source>
        <strain evidence="2">ATCC 700755</strain>
    </source>
</reference>
<dbReference type="RefSeq" id="WP_015025228.1">
    <property type="nucleotide sequence ID" value="NC_018721.1"/>
</dbReference>
<dbReference type="AlphaFoldDB" id="K4IIM8"/>
<keyword evidence="3" id="KW-1185">Reference proteome</keyword>
<dbReference type="Pfam" id="PF01381">
    <property type="entry name" value="HTH_3"/>
    <property type="match status" value="1"/>
</dbReference>
<dbReference type="STRING" id="313595.P700755_002981"/>
<dbReference type="InterPro" id="IPR001387">
    <property type="entry name" value="Cro/C1-type_HTH"/>
</dbReference>
<dbReference type="PROSITE" id="PS50943">
    <property type="entry name" value="HTH_CROC1"/>
    <property type="match status" value="1"/>
</dbReference>
<evidence type="ECO:0000313" key="3">
    <source>
        <dbReference type="Proteomes" id="UP000008514"/>
    </source>
</evidence>
<dbReference type="KEGG" id="ptq:P700755_002981"/>